<dbReference type="GO" id="GO:0042273">
    <property type="term" value="P:ribosomal large subunit biogenesis"/>
    <property type="evidence" value="ECO:0007669"/>
    <property type="project" value="TreeGrafter"/>
</dbReference>
<proteinExistence type="inferred from homology"/>
<feature type="domain" description="C2H2-type" evidence="9">
    <location>
        <begin position="67"/>
        <end position="89"/>
    </location>
</feature>
<dbReference type="PANTHER" id="PTHR13182">
    <property type="entry name" value="ZINC FINGER PROTEIN 622"/>
    <property type="match status" value="1"/>
</dbReference>
<name>A0A1Y2AUJ2_9FUNG</name>
<evidence type="ECO:0000256" key="8">
    <source>
        <dbReference type="ARBA" id="ARBA00034126"/>
    </source>
</evidence>
<keyword evidence="4" id="KW-0479">Metal-binding</keyword>
<reference evidence="10 11" key="1">
    <citation type="submission" date="2016-08" db="EMBL/GenBank/DDBJ databases">
        <title>A Parts List for Fungal Cellulosomes Revealed by Comparative Genomics.</title>
        <authorList>
            <consortium name="DOE Joint Genome Institute"/>
            <person name="Haitjema C.H."/>
            <person name="Gilmore S.P."/>
            <person name="Henske J.K."/>
            <person name="Solomon K.V."/>
            <person name="De Groot R."/>
            <person name="Kuo A."/>
            <person name="Mondo S.J."/>
            <person name="Salamov A.A."/>
            <person name="Labutti K."/>
            <person name="Zhao Z."/>
            <person name="Chiniquy J."/>
            <person name="Barry K."/>
            <person name="Brewer H.M."/>
            <person name="Purvine S.O."/>
            <person name="Wright A.T."/>
            <person name="Boxma B."/>
            <person name="Van Alen T."/>
            <person name="Hackstein J.H."/>
            <person name="Baker S.E."/>
            <person name="Grigoriev I.V."/>
            <person name="O'Malley M.A."/>
        </authorList>
    </citation>
    <scope>NUCLEOTIDE SEQUENCE [LARGE SCALE GENOMIC DNA]</scope>
    <source>
        <strain evidence="10 11">G1</strain>
    </source>
</reference>
<comment type="similarity">
    <text evidence="8">Belongs to the REI1 family.</text>
</comment>
<dbReference type="GO" id="GO:0005737">
    <property type="term" value="C:cytoplasm"/>
    <property type="evidence" value="ECO:0007669"/>
    <property type="project" value="UniProtKB-SubCell"/>
</dbReference>
<accession>A0A1Y2AUJ2</accession>
<keyword evidence="11" id="KW-1185">Reference proteome</keyword>
<evidence type="ECO:0000256" key="2">
    <source>
        <dbReference type="ARBA" id="ARBA00022490"/>
    </source>
</evidence>
<dbReference type="SMART" id="SM00451">
    <property type="entry name" value="ZnF_U1"/>
    <property type="match status" value="2"/>
</dbReference>
<evidence type="ECO:0000256" key="5">
    <source>
        <dbReference type="ARBA" id="ARBA00022737"/>
    </source>
</evidence>
<dbReference type="AlphaFoldDB" id="A0A1Y2AUJ2"/>
<feature type="domain" description="C2H2-type" evidence="9">
    <location>
        <begin position="4"/>
        <end position="26"/>
    </location>
</feature>
<dbReference type="STRING" id="1754190.A0A1Y2AUJ2"/>
<evidence type="ECO:0000259" key="9">
    <source>
        <dbReference type="PROSITE" id="PS00028"/>
    </source>
</evidence>
<comment type="caution">
    <text evidence="10">The sequence shown here is derived from an EMBL/GenBank/DDBJ whole genome shotgun (WGS) entry which is preliminary data.</text>
</comment>
<dbReference type="GO" id="GO:0008270">
    <property type="term" value="F:zinc ion binding"/>
    <property type="evidence" value="ECO:0007669"/>
    <property type="project" value="UniProtKB-KW"/>
</dbReference>
<evidence type="ECO:0000313" key="11">
    <source>
        <dbReference type="Proteomes" id="UP000193920"/>
    </source>
</evidence>
<dbReference type="InterPro" id="IPR022755">
    <property type="entry name" value="Znf_C2H2_jaz"/>
</dbReference>
<dbReference type="InterPro" id="IPR041661">
    <property type="entry name" value="ZN622/Rei1/Reh1_Znf-C2H2"/>
</dbReference>
<dbReference type="InterPro" id="IPR003604">
    <property type="entry name" value="Matrin/U1-like-C_Znf_C2H2"/>
</dbReference>
<dbReference type="GO" id="GO:0030687">
    <property type="term" value="C:preribosome, large subunit precursor"/>
    <property type="evidence" value="ECO:0007669"/>
    <property type="project" value="TreeGrafter"/>
</dbReference>
<evidence type="ECO:0000313" key="10">
    <source>
        <dbReference type="EMBL" id="ORY26222.1"/>
    </source>
</evidence>
<dbReference type="Pfam" id="PF12171">
    <property type="entry name" value="zf-C2H2_jaz"/>
    <property type="match status" value="1"/>
</dbReference>
<keyword evidence="7" id="KW-0862">Zinc</keyword>
<dbReference type="Proteomes" id="UP000193920">
    <property type="component" value="Unassembled WGS sequence"/>
</dbReference>
<keyword evidence="2" id="KW-0963">Cytoplasm</keyword>
<dbReference type="InterPro" id="IPR013087">
    <property type="entry name" value="Znf_C2H2_type"/>
</dbReference>
<dbReference type="SMART" id="SM00355">
    <property type="entry name" value="ZnF_C2H2"/>
    <property type="match status" value="4"/>
</dbReference>
<dbReference type="EMBL" id="MCOG01000204">
    <property type="protein sequence ID" value="ORY26222.1"/>
    <property type="molecule type" value="Genomic_DNA"/>
</dbReference>
<feature type="non-terminal residue" evidence="10">
    <location>
        <position position="310"/>
    </location>
</feature>
<dbReference type="Pfam" id="PF12756">
    <property type="entry name" value="zf-C2H2_2"/>
    <property type="match status" value="1"/>
</dbReference>
<keyword evidence="3" id="KW-0690">Ribosome biogenesis</keyword>
<protein>
    <recommendedName>
        <fullName evidence="9">C2H2-type domain-containing protein</fullName>
    </recommendedName>
</protein>
<dbReference type="SUPFAM" id="SSF57667">
    <property type="entry name" value="beta-beta-alpha zinc fingers"/>
    <property type="match status" value="2"/>
</dbReference>
<dbReference type="InterPro" id="IPR036236">
    <property type="entry name" value="Znf_C2H2_sf"/>
</dbReference>
<dbReference type="PROSITE" id="PS00028">
    <property type="entry name" value="ZINC_FINGER_C2H2_1"/>
    <property type="match status" value="3"/>
</dbReference>
<evidence type="ECO:0000256" key="7">
    <source>
        <dbReference type="ARBA" id="ARBA00022833"/>
    </source>
</evidence>
<keyword evidence="5" id="KW-0677">Repeat</keyword>
<organism evidence="10 11">
    <name type="scientific">Neocallimastix californiae</name>
    <dbReference type="NCBI Taxonomy" id="1754190"/>
    <lineage>
        <taxon>Eukaryota</taxon>
        <taxon>Fungi</taxon>
        <taxon>Fungi incertae sedis</taxon>
        <taxon>Chytridiomycota</taxon>
        <taxon>Chytridiomycota incertae sedis</taxon>
        <taxon>Neocallimastigomycetes</taxon>
        <taxon>Neocallimastigales</taxon>
        <taxon>Neocallimastigaceae</taxon>
        <taxon>Neocallimastix</taxon>
    </lineage>
</organism>
<evidence type="ECO:0000256" key="1">
    <source>
        <dbReference type="ARBA" id="ARBA00004496"/>
    </source>
</evidence>
<dbReference type="InterPro" id="IPR040025">
    <property type="entry name" value="Znf622/Rei1/Reh1"/>
</dbReference>
<evidence type="ECO:0000256" key="6">
    <source>
        <dbReference type="ARBA" id="ARBA00022771"/>
    </source>
</evidence>
<keyword evidence="6" id="KW-0863">Zinc-finger</keyword>
<dbReference type="OrthoDB" id="19329at2759"/>
<gene>
    <name evidence="10" type="ORF">LY90DRAFT_359601</name>
</gene>
<feature type="domain" description="C2H2-type" evidence="9">
    <location>
        <begin position="208"/>
        <end position="230"/>
    </location>
</feature>
<evidence type="ECO:0000256" key="4">
    <source>
        <dbReference type="ARBA" id="ARBA00022723"/>
    </source>
</evidence>
<dbReference type="Gene3D" id="3.30.160.60">
    <property type="entry name" value="Classic Zinc Finger"/>
    <property type="match status" value="1"/>
</dbReference>
<comment type="subcellular location">
    <subcellularLocation>
        <location evidence="1">Cytoplasm</location>
    </subcellularLocation>
</comment>
<evidence type="ECO:0000256" key="3">
    <source>
        <dbReference type="ARBA" id="ARBA00022517"/>
    </source>
</evidence>
<dbReference type="GO" id="GO:0003676">
    <property type="term" value="F:nucleic acid binding"/>
    <property type="evidence" value="ECO:0007669"/>
    <property type="project" value="InterPro"/>
</dbReference>
<sequence length="310" mass="36319">IYTCLTCKVLFQNSENQRDHYKQDWHKYNLKRKVAGLPSITEPEFEEKIRKKLEEDENANKVETWNCEVCKKVFNTENAYKNHELSKKHMDNVVIFENKKATMNDDSSDLSEDENGNLKEPKINWKKRFAEAQTDEEFNKILDEKIKLSRKLEETECIFCDFKGETFEKKMEHMTVEHTFFIPDVEYLASVKGLMTYLGEKISIGNTCIYCEKMFQSLEAVRKHMLAKGHTKISYEDGPDLEISNFYDFSVLDDDDDMEIENGESNNSNSHALAITSEGTELILPSGVHVGHRDYKKYYNQNLRERDHSN</sequence>
<feature type="non-terminal residue" evidence="10">
    <location>
        <position position="1"/>
    </location>
</feature>
<dbReference type="PANTHER" id="PTHR13182:SF8">
    <property type="entry name" value="CYTOPLASMIC 60S SUBUNIT BIOGENESIS FACTOR ZNF622"/>
    <property type="match status" value="1"/>
</dbReference>